<keyword evidence="2" id="KW-1185">Reference proteome</keyword>
<reference evidence="1 2" key="1">
    <citation type="submission" date="2017-12" db="EMBL/GenBank/DDBJ databases">
        <title>Integrating genomic resources of turbot (Scophthalmus maximus) in depth evaluation of genetic and physical mapping variation across individuals.</title>
        <authorList>
            <person name="Martinez P."/>
        </authorList>
    </citation>
    <scope>NUCLEOTIDE SEQUENCE [LARGE SCALE GENOMIC DNA]</scope>
</reference>
<protein>
    <submittedName>
        <fullName evidence="1">Nardilysin</fullName>
    </submittedName>
</protein>
<dbReference type="Gene3D" id="3.30.830.10">
    <property type="entry name" value="Metalloenzyme, LuxS/M16 peptidase-like"/>
    <property type="match status" value="1"/>
</dbReference>
<gene>
    <name evidence="1" type="ORF">SMAX5B_007635</name>
</gene>
<evidence type="ECO:0000313" key="1">
    <source>
        <dbReference type="EMBL" id="AWP16982.1"/>
    </source>
</evidence>
<organism evidence="1 2">
    <name type="scientific">Scophthalmus maximus</name>
    <name type="common">Turbot</name>
    <name type="synonym">Psetta maxima</name>
    <dbReference type="NCBI Taxonomy" id="52904"/>
    <lineage>
        <taxon>Eukaryota</taxon>
        <taxon>Metazoa</taxon>
        <taxon>Chordata</taxon>
        <taxon>Craniata</taxon>
        <taxon>Vertebrata</taxon>
        <taxon>Euteleostomi</taxon>
        <taxon>Actinopterygii</taxon>
        <taxon>Neopterygii</taxon>
        <taxon>Teleostei</taxon>
        <taxon>Neoteleostei</taxon>
        <taxon>Acanthomorphata</taxon>
        <taxon>Carangaria</taxon>
        <taxon>Pleuronectiformes</taxon>
        <taxon>Pleuronectoidei</taxon>
        <taxon>Scophthalmidae</taxon>
        <taxon>Scophthalmus</taxon>
    </lineage>
</organism>
<dbReference type="Proteomes" id="UP000246464">
    <property type="component" value="Chromosome 17"/>
</dbReference>
<dbReference type="AlphaFoldDB" id="A0A2U9CQM9"/>
<sequence length="126" mass="14475">MPEILGSSGSSTTRREYVDFKESSVKNERDQTCKRISTATRTVGYNLDFGVLLLTLLKWNQDFVTLDVVSVKLILASFGERRWGLSDEAFRTQVTALVKPKQCEDAHLGEEMDHNWFEVVSQQWEE</sequence>
<accession>A0A2U9CQM9</accession>
<proteinExistence type="predicted"/>
<evidence type="ECO:0000313" key="2">
    <source>
        <dbReference type="Proteomes" id="UP000246464"/>
    </source>
</evidence>
<dbReference type="EMBL" id="CP026259">
    <property type="protein sequence ID" value="AWP16982.1"/>
    <property type="molecule type" value="Genomic_DNA"/>
</dbReference>
<name>A0A2U9CQM9_SCOMX</name>